<keyword evidence="3" id="KW-1185">Reference proteome</keyword>
<proteinExistence type="inferred from homology"/>
<dbReference type="Pfam" id="PF00480">
    <property type="entry name" value="ROK"/>
    <property type="match status" value="1"/>
</dbReference>
<organism evidence="2 3">
    <name type="scientific">Micromonospora zhanjiangensis</name>
    <dbReference type="NCBI Taxonomy" id="1522057"/>
    <lineage>
        <taxon>Bacteria</taxon>
        <taxon>Bacillati</taxon>
        <taxon>Actinomycetota</taxon>
        <taxon>Actinomycetes</taxon>
        <taxon>Micromonosporales</taxon>
        <taxon>Micromonosporaceae</taxon>
        <taxon>Micromonospora</taxon>
    </lineage>
</organism>
<dbReference type="SUPFAM" id="SSF53067">
    <property type="entry name" value="Actin-like ATPase domain"/>
    <property type="match status" value="1"/>
</dbReference>
<dbReference type="Gene3D" id="3.30.420.40">
    <property type="match status" value="2"/>
</dbReference>
<dbReference type="EMBL" id="JBHSBN010000003">
    <property type="protein sequence ID" value="MFC4105600.1"/>
    <property type="molecule type" value="Genomic_DNA"/>
</dbReference>
<dbReference type="PANTHER" id="PTHR18964">
    <property type="entry name" value="ROK (REPRESSOR, ORF, KINASE) FAMILY"/>
    <property type="match status" value="1"/>
</dbReference>
<evidence type="ECO:0000313" key="2">
    <source>
        <dbReference type="EMBL" id="MFC4105600.1"/>
    </source>
</evidence>
<comment type="caution">
    <text evidence="2">The sequence shown here is derived from an EMBL/GenBank/DDBJ whole genome shotgun (WGS) entry which is preliminary data.</text>
</comment>
<dbReference type="InterPro" id="IPR043129">
    <property type="entry name" value="ATPase_NBD"/>
</dbReference>
<dbReference type="RefSeq" id="WP_377542752.1">
    <property type="nucleotide sequence ID" value="NZ_JBHSBN010000003.1"/>
</dbReference>
<dbReference type="Proteomes" id="UP001595868">
    <property type="component" value="Unassembled WGS sequence"/>
</dbReference>
<sequence>MSTAMRSGGSRAARWRVAAEVLAYLRDRPHPTRADLTRDLGLSSGSATEITARLRHCRLLGEEPAPVVGRGRPTTVLRPHPDGPLVLAMELRQEESRWAVATLDGRLHETGAQRHGPGDVRRVLAALAGAVRQVHHRHGGRLRTVSVAAAATVRHGRVVQSAALGWGPVDLSVLVADAGLPLLVGNDATLAGVAEARTGATAGARTALHLLVDVGIGGSLVVNGRPVTGATGAGGEVGHLPFGDPALSCPCGARGCWDLEVDGRALARHLGQDAPTDAYGYALRVLDRATADDRPATAAVRGVVTALARGAAGLVNAHDPDAVSLGGLAAALRAAAPDDFAAAYAGGLMAFHRERPPPVLDAAHGDLGALHGAAAVGLDHITTEAAIADWYETRVRQR</sequence>
<dbReference type="Gene3D" id="1.10.10.10">
    <property type="entry name" value="Winged helix-like DNA-binding domain superfamily/Winged helix DNA-binding domain"/>
    <property type="match status" value="1"/>
</dbReference>
<evidence type="ECO:0000313" key="3">
    <source>
        <dbReference type="Proteomes" id="UP001595868"/>
    </source>
</evidence>
<dbReference type="InterPro" id="IPR000600">
    <property type="entry name" value="ROK"/>
</dbReference>
<gene>
    <name evidence="2" type="ORF">ACFOX0_06570</name>
</gene>
<dbReference type="InterPro" id="IPR036388">
    <property type="entry name" value="WH-like_DNA-bd_sf"/>
</dbReference>
<comment type="similarity">
    <text evidence="1">Belongs to the ROK (NagC/XylR) family.</text>
</comment>
<name>A0ABV8KHM8_9ACTN</name>
<protein>
    <submittedName>
        <fullName evidence="2">ROK family protein</fullName>
    </submittedName>
</protein>
<reference evidence="3" key="1">
    <citation type="journal article" date="2019" name="Int. J. Syst. Evol. Microbiol.">
        <title>The Global Catalogue of Microorganisms (GCM) 10K type strain sequencing project: providing services to taxonomists for standard genome sequencing and annotation.</title>
        <authorList>
            <consortium name="The Broad Institute Genomics Platform"/>
            <consortium name="The Broad Institute Genome Sequencing Center for Infectious Disease"/>
            <person name="Wu L."/>
            <person name="Ma J."/>
        </authorList>
    </citation>
    <scope>NUCLEOTIDE SEQUENCE [LARGE SCALE GENOMIC DNA]</scope>
    <source>
        <strain evidence="3">2902at01</strain>
    </source>
</reference>
<accession>A0ABV8KHM8</accession>
<dbReference type="PANTHER" id="PTHR18964:SF149">
    <property type="entry name" value="BIFUNCTIONAL UDP-N-ACETYLGLUCOSAMINE 2-EPIMERASE_N-ACETYLMANNOSAMINE KINASE"/>
    <property type="match status" value="1"/>
</dbReference>
<evidence type="ECO:0000256" key="1">
    <source>
        <dbReference type="ARBA" id="ARBA00006479"/>
    </source>
</evidence>
<dbReference type="SUPFAM" id="SSF46785">
    <property type="entry name" value="Winged helix' DNA-binding domain"/>
    <property type="match status" value="1"/>
</dbReference>
<dbReference type="InterPro" id="IPR036390">
    <property type="entry name" value="WH_DNA-bd_sf"/>
</dbReference>